<evidence type="ECO:0000313" key="1">
    <source>
        <dbReference type="EMBL" id="RMU15057.1"/>
    </source>
</evidence>
<dbReference type="EMBL" id="RBTW01000315">
    <property type="protein sequence ID" value="RMU15057.1"/>
    <property type="molecule type" value="Genomic_DNA"/>
</dbReference>
<evidence type="ECO:0000313" key="2">
    <source>
        <dbReference type="Proteomes" id="UP000271817"/>
    </source>
</evidence>
<protein>
    <recommendedName>
        <fullName evidence="3">DUF1534 domain-containing protein</fullName>
    </recommendedName>
</protein>
<reference evidence="1 2" key="1">
    <citation type="submission" date="2018-08" db="EMBL/GenBank/DDBJ databases">
        <title>Recombination of ecologically and evolutionarily significant loci maintains genetic cohesion in the Pseudomonas syringae species complex.</title>
        <authorList>
            <person name="Dillon M."/>
            <person name="Thakur S."/>
            <person name="Almeida R.N.D."/>
            <person name="Weir B.S."/>
            <person name="Guttman D.S."/>
        </authorList>
    </citation>
    <scope>NUCLEOTIDE SEQUENCE [LARGE SCALE GENOMIC DNA]</scope>
    <source>
        <strain evidence="1 2">ICMP 3402</strain>
    </source>
</reference>
<dbReference type="AlphaFoldDB" id="A0AB37QYD9"/>
<dbReference type="Proteomes" id="UP000271817">
    <property type="component" value="Unassembled WGS sequence"/>
</dbReference>
<proteinExistence type="predicted"/>
<organism evidence="1 2">
    <name type="scientific">Pseudomonas amygdali pv. lachrymans</name>
    <name type="common">Pseudomonas syringae pv. lachrymans</name>
    <dbReference type="NCBI Taxonomy" id="53707"/>
    <lineage>
        <taxon>Bacteria</taxon>
        <taxon>Pseudomonadati</taxon>
        <taxon>Pseudomonadota</taxon>
        <taxon>Gammaproteobacteria</taxon>
        <taxon>Pseudomonadales</taxon>
        <taxon>Pseudomonadaceae</taxon>
        <taxon>Pseudomonas</taxon>
        <taxon>Pseudomonas amygdali</taxon>
    </lineage>
</organism>
<sequence length="181" mass="20638">MVDRGRFVGHQARRVFFQMAGADCRRLWRVVTNGLNARLSIAVMVCRQHCSITTKYEVRNTGRSASFLRRRASRPAFPRWSVRNDNLNYRAALRVACLSGRSASSLRRRASRPAFPRWSVRNDNLNYRAALRPTSSRPASSIPHHEARDAGSCRRWWWAGPPGIPRYAAPCSRSGWRACAP</sequence>
<accession>A0AB37QYD9</accession>
<gene>
    <name evidence="1" type="ORF">ALP33_102825</name>
</gene>
<comment type="caution">
    <text evidence="1">The sequence shown here is derived from an EMBL/GenBank/DDBJ whole genome shotgun (WGS) entry which is preliminary data.</text>
</comment>
<evidence type="ECO:0008006" key="3">
    <source>
        <dbReference type="Google" id="ProtNLM"/>
    </source>
</evidence>
<name>A0AB37QYD9_PSEAV</name>